<dbReference type="EMBL" id="NISJ01000006">
    <property type="protein sequence ID" value="OWQ96334.1"/>
    <property type="molecule type" value="Genomic_DNA"/>
</dbReference>
<keyword evidence="2" id="KW-1185">Reference proteome</keyword>
<accession>A0A246JTK0</accession>
<reference evidence="1 2" key="1">
    <citation type="journal article" date="2002" name="Int. J. Syst. Evol. Microbiol.">
        <title>Sphingopyxis witflariensis sp. nov., isolated from activated sludge.</title>
        <authorList>
            <person name="Kampfer P."/>
            <person name="Witzenberger R."/>
            <person name="Denner E.B."/>
            <person name="Busse H.J."/>
            <person name="Neef A."/>
        </authorList>
    </citation>
    <scope>NUCLEOTIDE SEQUENCE [LARGE SCALE GENOMIC DNA]</scope>
    <source>
        <strain evidence="1 2">DSM 14551</strain>
    </source>
</reference>
<evidence type="ECO:0000313" key="1">
    <source>
        <dbReference type="EMBL" id="OWQ96334.1"/>
    </source>
</evidence>
<evidence type="ECO:0000313" key="2">
    <source>
        <dbReference type="Proteomes" id="UP000197097"/>
    </source>
</evidence>
<protein>
    <recommendedName>
        <fullName evidence="3">DUF3617 domain-containing protein</fullName>
    </recommendedName>
</protein>
<proteinExistence type="predicted"/>
<dbReference type="AlphaFoldDB" id="A0A246JTK0"/>
<dbReference type="Proteomes" id="UP000197097">
    <property type="component" value="Unassembled WGS sequence"/>
</dbReference>
<sequence length="191" mass="19980">MVRNQIGPSGFPILSNRRMQFMKKFMTIAALGVVLAVAGCGKADGPVKREAGNWKNDVKLVKFEVPGMPDEMKAGMKQMMEGASGLDQCLSQEQVDKEDLAAELSKAQAGGGECKWSKKDVAGGKIDIAGTCTAQGQTIDMKMVGTMEAKKSDVTTTIKGKAPTGGDMEMVIQNVATHTGPCKAGAAPVAG</sequence>
<name>A0A246JTK0_9SPHN</name>
<dbReference type="Pfam" id="PF12276">
    <property type="entry name" value="DUF3617"/>
    <property type="match status" value="1"/>
</dbReference>
<evidence type="ECO:0008006" key="3">
    <source>
        <dbReference type="Google" id="ProtNLM"/>
    </source>
</evidence>
<comment type="caution">
    <text evidence="1">The sequence shown here is derived from an EMBL/GenBank/DDBJ whole genome shotgun (WGS) entry which is preliminary data.</text>
</comment>
<organism evidence="1 2">
    <name type="scientific">Sphingopyxis witflariensis</name>
    <dbReference type="NCBI Taxonomy" id="173675"/>
    <lineage>
        <taxon>Bacteria</taxon>
        <taxon>Pseudomonadati</taxon>
        <taxon>Pseudomonadota</taxon>
        <taxon>Alphaproteobacteria</taxon>
        <taxon>Sphingomonadales</taxon>
        <taxon>Sphingomonadaceae</taxon>
        <taxon>Sphingopyxis</taxon>
    </lineage>
</organism>
<gene>
    <name evidence="1" type="ORF">CDQ91_12570</name>
</gene>
<dbReference type="InterPro" id="IPR022061">
    <property type="entry name" value="DUF3617"/>
</dbReference>